<dbReference type="SUPFAM" id="SSF89550">
    <property type="entry name" value="PHP domain-like"/>
    <property type="match status" value="1"/>
</dbReference>
<dbReference type="GO" id="GO:0016787">
    <property type="term" value="F:hydrolase activity"/>
    <property type="evidence" value="ECO:0007669"/>
    <property type="project" value="UniProtKB-KW"/>
</dbReference>
<dbReference type="EMBL" id="CP003332">
    <property type="protein sequence ID" value="AFJ62538.1"/>
    <property type="molecule type" value="Genomic_DNA"/>
</dbReference>
<accession>I2C7B4</accession>
<dbReference type="Gene3D" id="3.20.20.140">
    <property type="entry name" value="Metal-dependent hydrolases"/>
    <property type="match status" value="1"/>
</dbReference>
<dbReference type="Proteomes" id="UP000002878">
    <property type="component" value="Chromosome"/>
</dbReference>
<reference evidence="1 2" key="1">
    <citation type="journal article" date="2012" name="J. Biotechnol.">
        <title>Genome sequence of the plant growth promoting strain Bacillus amyloliquefaciens subsp. plantarum B9601-Y2 and expression of mersacidin and other secondary metabolites.</title>
        <authorList>
            <person name="He P."/>
            <person name="Hao K."/>
            <person name="Blom J."/>
            <person name="Ruckert C."/>
            <person name="Vater J."/>
            <person name="Mao Z."/>
            <person name="Wu Y."/>
            <person name="Hou M."/>
            <person name="He P."/>
            <person name="He Y."/>
            <person name="Borriss R."/>
        </authorList>
    </citation>
    <scope>NUCLEOTIDE SEQUENCE [LARGE SCALE GENOMIC DNA]</scope>
    <source>
        <strain evidence="1">Y2</strain>
    </source>
</reference>
<evidence type="ECO:0000313" key="1">
    <source>
        <dbReference type="EMBL" id="AFJ62538.1"/>
    </source>
</evidence>
<gene>
    <name evidence="1" type="primary">yqxK</name>
    <name evidence="1" type="ORF">MUS_2610</name>
</gene>
<protein>
    <submittedName>
        <fullName evidence="1">REP helicase</fullName>
        <ecNumber evidence="1">3.6.1.-</ecNumber>
    </submittedName>
</protein>
<proteinExistence type="predicted"/>
<dbReference type="InterPro" id="IPR010994">
    <property type="entry name" value="RuvA_2-like"/>
</dbReference>
<dbReference type="AlphaFoldDB" id="I2C7B4"/>
<name>I2C7B4_BACAY</name>
<dbReference type="KEGG" id="bqy:MUS_2610"/>
<dbReference type="InterPro" id="IPR005287">
    <property type="entry name" value="CHP00375"/>
</dbReference>
<dbReference type="GO" id="GO:0004386">
    <property type="term" value="F:helicase activity"/>
    <property type="evidence" value="ECO:0007669"/>
    <property type="project" value="UniProtKB-KW"/>
</dbReference>
<dbReference type="PANTHER" id="PTHR40084">
    <property type="entry name" value="PHOSPHOHYDROLASE, PHP FAMILY"/>
    <property type="match status" value="1"/>
</dbReference>
<dbReference type="PANTHER" id="PTHR40084:SF1">
    <property type="entry name" value="PHOSPHOTRANSFERASE"/>
    <property type="match status" value="1"/>
</dbReference>
<keyword evidence="1" id="KW-0547">Nucleotide-binding</keyword>
<keyword evidence="1" id="KW-0347">Helicase</keyword>
<dbReference type="NCBIfam" id="TIGR00375">
    <property type="entry name" value="TIGR00375 family protein"/>
    <property type="match status" value="1"/>
</dbReference>
<dbReference type="Gene3D" id="1.10.150.20">
    <property type="entry name" value="5' to 3' exonuclease, C-terminal subdomain"/>
    <property type="match status" value="1"/>
</dbReference>
<dbReference type="EC" id="3.6.1.-" evidence="1"/>
<keyword evidence="1" id="KW-0378">Hydrolase</keyword>
<evidence type="ECO:0000313" key="2">
    <source>
        <dbReference type="Proteomes" id="UP000002878"/>
    </source>
</evidence>
<dbReference type="CDD" id="cd19067">
    <property type="entry name" value="PfuEndoQ-like"/>
    <property type="match status" value="1"/>
</dbReference>
<dbReference type="InterPro" id="IPR016195">
    <property type="entry name" value="Pol/histidinol_Pase-like"/>
</dbReference>
<sequence>MMKTIYADLHIHIGRTHTGKPVKITGAKTLTLHRILEEASEGKGIELLGIIDCHSPEVIEEIERGIDEGRYRELKEGGIRYRNTTLLLGSELEIYDHTCRGPIHVLVFMPSLAEMKMFSEWLAKRLKNIHLSSQRIYETGLNLQRKTKELGGLFIPAHMFTPHKSLYGKGVRSSLTEVFDPALIDAAELGLSCDTDMASRVTELDPYTFLTNSDAHSLGKIGREYNEMLLKEANFTEFSLALKGKDGRKITANYGLNPKLGKYYRTACDRCGSPVEKGASACPECGGKTMTKGVSERLEELSGPKKSRVPRPPYIHQTPLQFIPGVGPKTLEKLKRAFGTEMAILHQAQEEELARVVQPKIAAVIHKARTGQLVLEAGGGGTYGRIKP</sequence>
<dbReference type="PATRIC" id="fig|1126211.3.peg.2488"/>
<keyword evidence="1" id="KW-0067">ATP-binding</keyword>
<organism evidence="1 2">
    <name type="scientific">Bacillus amyloliquefaciens (strain Y2)</name>
    <name type="common">Bacillus amyloliquefaciens subsp. plantarum (strain B9601-Y2)</name>
    <dbReference type="NCBI Taxonomy" id="1155777"/>
    <lineage>
        <taxon>Bacteria</taxon>
        <taxon>Bacillati</taxon>
        <taxon>Bacillota</taxon>
        <taxon>Bacilli</taxon>
        <taxon>Bacillales</taxon>
        <taxon>Bacillaceae</taxon>
        <taxon>Bacillus</taxon>
        <taxon>Bacillus amyloliquefaciens group</taxon>
    </lineage>
</organism>
<dbReference type="HOGENOM" id="CLU_060249_0_0_9"/>
<dbReference type="SUPFAM" id="SSF47781">
    <property type="entry name" value="RuvA domain 2-like"/>
    <property type="match status" value="1"/>
</dbReference>